<name>A0A518EMS1_9BACT</name>
<dbReference type="InterPro" id="IPR036465">
    <property type="entry name" value="vWFA_dom_sf"/>
</dbReference>
<dbReference type="Gene3D" id="3.40.50.410">
    <property type="entry name" value="von Willebrand factor, type A domain"/>
    <property type="match status" value="1"/>
</dbReference>
<feature type="domain" description="VWFA" evidence="2">
    <location>
        <begin position="297"/>
        <end position="467"/>
    </location>
</feature>
<dbReference type="PROSITE" id="PS51468">
    <property type="entry name" value="VIT"/>
    <property type="match status" value="1"/>
</dbReference>
<dbReference type="EMBL" id="CP036434">
    <property type="protein sequence ID" value="QDV05380.1"/>
    <property type="molecule type" value="Genomic_DNA"/>
</dbReference>
<evidence type="ECO:0000256" key="1">
    <source>
        <dbReference type="SAM" id="MobiDB-lite"/>
    </source>
</evidence>
<evidence type="ECO:0000259" key="3">
    <source>
        <dbReference type="PROSITE" id="PS51468"/>
    </source>
</evidence>
<dbReference type="Pfam" id="PF13768">
    <property type="entry name" value="VWA_3"/>
    <property type="match status" value="1"/>
</dbReference>
<accession>A0A518EMS1</accession>
<evidence type="ECO:0000313" key="5">
    <source>
        <dbReference type="Proteomes" id="UP000320390"/>
    </source>
</evidence>
<reference evidence="4 5" key="1">
    <citation type="submission" date="2019-02" db="EMBL/GenBank/DDBJ databases">
        <title>Deep-cultivation of Planctomycetes and their phenomic and genomic characterization uncovers novel biology.</title>
        <authorList>
            <person name="Wiegand S."/>
            <person name="Jogler M."/>
            <person name="Boedeker C."/>
            <person name="Pinto D."/>
            <person name="Vollmers J."/>
            <person name="Rivas-Marin E."/>
            <person name="Kohn T."/>
            <person name="Peeters S.H."/>
            <person name="Heuer A."/>
            <person name="Rast P."/>
            <person name="Oberbeckmann S."/>
            <person name="Bunk B."/>
            <person name="Jeske O."/>
            <person name="Meyerdierks A."/>
            <person name="Storesund J.E."/>
            <person name="Kallscheuer N."/>
            <person name="Luecker S."/>
            <person name="Lage O.M."/>
            <person name="Pohl T."/>
            <person name="Merkel B.J."/>
            <person name="Hornburger P."/>
            <person name="Mueller R.-W."/>
            <person name="Bruemmer F."/>
            <person name="Labrenz M."/>
            <person name="Spormann A.M."/>
            <person name="Op den Camp H."/>
            <person name="Overmann J."/>
            <person name="Amann R."/>
            <person name="Jetten M.S.M."/>
            <person name="Mascher T."/>
            <person name="Medema M.H."/>
            <person name="Devos D.P."/>
            <person name="Kaster A.-K."/>
            <person name="Ovreas L."/>
            <person name="Rohde M."/>
            <person name="Galperin M.Y."/>
            <person name="Jogler C."/>
        </authorList>
    </citation>
    <scope>NUCLEOTIDE SEQUENCE [LARGE SCALE GENOMIC DNA]</scope>
    <source>
        <strain evidence="4 5">Poly30</strain>
    </source>
</reference>
<dbReference type="PANTHER" id="PTHR45737:SF6">
    <property type="entry name" value="VON WILLEBRAND FACTOR A DOMAIN-CONTAINING PROTEIN 5A"/>
    <property type="match status" value="1"/>
</dbReference>
<dbReference type="InterPro" id="IPR002035">
    <property type="entry name" value="VWF_A"/>
</dbReference>
<dbReference type="Pfam" id="PF08487">
    <property type="entry name" value="VIT"/>
    <property type="match status" value="1"/>
</dbReference>
<dbReference type="Proteomes" id="UP000320390">
    <property type="component" value="Chromosome"/>
</dbReference>
<proteinExistence type="predicted"/>
<dbReference type="SMART" id="SM00609">
    <property type="entry name" value="VIT"/>
    <property type="match status" value="1"/>
</dbReference>
<gene>
    <name evidence="4" type="ORF">Poly30_08770</name>
</gene>
<dbReference type="SUPFAM" id="SSF53300">
    <property type="entry name" value="vWA-like"/>
    <property type="match status" value="1"/>
</dbReference>
<dbReference type="SMART" id="SM00327">
    <property type="entry name" value="VWA"/>
    <property type="match status" value="1"/>
</dbReference>
<feature type="region of interest" description="Disordered" evidence="1">
    <location>
        <begin position="642"/>
        <end position="671"/>
    </location>
</feature>
<evidence type="ECO:0000313" key="4">
    <source>
        <dbReference type="EMBL" id="QDV05380.1"/>
    </source>
</evidence>
<dbReference type="PROSITE" id="PS50234">
    <property type="entry name" value="VWFA"/>
    <property type="match status" value="1"/>
</dbReference>
<dbReference type="AlphaFoldDB" id="A0A518EMS1"/>
<evidence type="ECO:0000259" key="2">
    <source>
        <dbReference type="PROSITE" id="PS50234"/>
    </source>
</evidence>
<feature type="domain" description="VIT" evidence="3">
    <location>
        <begin position="16"/>
        <end position="144"/>
    </location>
</feature>
<dbReference type="InterPro" id="IPR013694">
    <property type="entry name" value="VIT"/>
</dbReference>
<keyword evidence="5" id="KW-1185">Reference proteome</keyword>
<dbReference type="PANTHER" id="PTHR45737">
    <property type="entry name" value="VON WILLEBRAND FACTOR A DOMAIN-CONTAINING PROTEIN 5A"/>
    <property type="match status" value="1"/>
</dbReference>
<dbReference type="OrthoDB" id="9784383at2"/>
<protein>
    <submittedName>
        <fullName evidence="4">Vault protein inter-alpha-trypsin</fullName>
    </submittedName>
</protein>
<sequence length="803" mass="85542">MTISHAPMSQISTAACSRGAALVSTEGQSLPLGETRIETEAQGGIARVKLVQSFVNTGSEPLRVSYLLPLPEKAAVSGFSFELDGQVTRGVVQTREDARANFEEALLEGRSAAILEEESSTLFRQEVGNVPAGAEIVVTVELDQKLIWQAAAGAWEWRFPTVVAPRYQRPEIPDAEVERVKVQVADLPAGEHLGTRARLDLRIRDERSGEVASPSHRFRVSDLSGAAGTGVSFLDAEGEGGAGVPLDRDIVLRWPVAAAAPGVSLSVESAKVGEASGLYGLLTLVPPAQPKRTIPRDLIVLLDTSGSMSGEPLAQAVAVVSALIDSLGEDDRLELLEFSSSVSRWKRGARQATPRKRASAKRWLQSLQASGSTDMHGAILESLSLLGPESQRQVLVVTDGLIGGEKQLVHDVVKRLPAACRVHTLGIGHGVNRTLTAGAALAGRGVEQIVAPGEDPSSATRELLASMNQPILVDLKISGGAVRETAIGPMDVYAGTPSLIPVRLETDAKGRPKGKIVIEGRTADGVWKRTLDVSAAAAGSGANAALFARERVQQLETFDFRARSSTATDAEIERLGLDYQIATRRTSWVAISEARTVDPNEPTRSVEMPHELGAGLSAEGLGLRASLRFVRDVEGAGGMQYGAMPASAPVPLSRRDRPKKSKRPLMDEKSKMEFDDDLRNARLSIPASPADEDRDELASALEPMKELLLELIARVLLHKDGRLVVSFQAPDDMVWVDVGPITVEFEDGSVHAVNLELAGSTSGPVASGAEIRMVLTGLPEAPNASAIRVYVAGKTSIQLNLQK</sequence>
<organism evidence="4 5">
    <name type="scientific">Saltatorellus ferox</name>
    <dbReference type="NCBI Taxonomy" id="2528018"/>
    <lineage>
        <taxon>Bacteria</taxon>
        <taxon>Pseudomonadati</taxon>
        <taxon>Planctomycetota</taxon>
        <taxon>Planctomycetia</taxon>
        <taxon>Planctomycetia incertae sedis</taxon>
        <taxon>Saltatorellus</taxon>
    </lineage>
</organism>